<evidence type="ECO:0000313" key="3">
    <source>
        <dbReference type="Proteomes" id="UP001140978"/>
    </source>
</evidence>
<evidence type="ECO:0000313" key="2">
    <source>
        <dbReference type="EMBL" id="MDE1347936.1"/>
    </source>
</evidence>
<name>A0A9X4FA97_9VIBR</name>
<proteinExistence type="predicted"/>
<gene>
    <name evidence="2" type="ORF">L9X51_16095</name>
</gene>
<accession>A0A9X4FA97</accession>
<protein>
    <submittedName>
        <fullName evidence="2">Uncharacterized protein</fullName>
    </submittedName>
</protein>
<reference evidence="2" key="1">
    <citation type="submission" date="2022-02" db="EMBL/GenBank/DDBJ databases">
        <title>Emergence and expansion in Europe of a Vibrio aestuarianus clonal complex pathogenic for oysters.</title>
        <authorList>
            <person name="Mesnil A."/>
            <person name="Travers M.-A."/>
        </authorList>
    </citation>
    <scope>NUCLEOTIDE SEQUENCE</scope>
    <source>
        <strain evidence="2">19_064_15T1</strain>
    </source>
</reference>
<dbReference type="RefSeq" id="WP_171981230.1">
    <property type="nucleotide sequence ID" value="NZ_JAKNAO010000049.1"/>
</dbReference>
<feature type="signal peptide" evidence="1">
    <location>
        <begin position="1"/>
        <end position="21"/>
    </location>
</feature>
<organism evidence="2 3">
    <name type="scientific">Vibrio aestuarianus</name>
    <dbReference type="NCBI Taxonomy" id="28171"/>
    <lineage>
        <taxon>Bacteria</taxon>
        <taxon>Pseudomonadati</taxon>
        <taxon>Pseudomonadota</taxon>
        <taxon>Gammaproteobacteria</taxon>
        <taxon>Vibrionales</taxon>
        <taxon>Vibrionaceae</taxon>
        <taxon>Vibrio</taxon>
    </lineage>
</organism>
<comment type="caution">
    <text evidence="2">The sequence shown here is derived from an EMBL/GenBank/DDBJ whole genome shotgun (WGS) entry which is preliminary data.</text>
</comment>
<dbReference type="EMBL" id="JAKNAX010000062">
    <property type="protein sequence ID" value="MDE1347936.1"/>
    <property type="molecule type" value="Genomic_DNA"/>
</dbReference>
<feature type="chain" id="PRO_5040996577" evidence="1">
    <location>
        <begin position="22"/>
        <end position="152"/>
    </location>
</feature>
<keyword evidence="1" id="KW-0732">Signal</keyword>
<evidence type="ECO:0000256" key="1">
    <source>
        <dbReference type="SAM" id="SignalP"/>
    </source>
</evidence>
<sequence>MNLKSLSLAVSTLLICSSAFATALNIQVKDNANGELWQGGLNAQSVFSSSDKKVHVNKIKNGFTLTPMEFKANNQKNIAGMVTVMVDNVNNGIRIDCILSESNKNQLTFTPVYSYGQGEDFTCKPTNDSQSEVIGDKDNMKSMKIVYKKYVQ</sequence>
<dbReference type="Proteomes" id="UP001140978">
    <property type="component" value="Unassembled WGS sequence"/>
</dbReference>
<dbReference type="AlphaFoldDB" id="A0A9X4FA97"/>